<evidence type="ECO:0000256" key="3">
    <source>
        <dbReference type="PROSITE-ProRule" id="PRU00703"/>
    </source>
</evidence>
<dbReference type="GO" id="GO:0005886">
    <property type="term" value="C:plasma membrane"/>
    <property type="evidence" value="ECO:0007669"/>
    <property type="project" value="UniProtKB-SubCell"/>
</dbReference>
<dbReference type="Pfam" id="PF00571">
    <property type="entry name" value="CBS"/>
    <property type="match status" value="1"/>
</dbReference>
<feature type="transmembrane region" description="Helical" evidence="6">
    <location>
        <begin position="96"/>
        <end position="118"/>
    </location>
</feature>
<dbReference type="Pfam" id="PF01595">
    <property type="entry name" value="CNNM"/>
    <property type="match status" value="1"/>
</dbReference>
<dbReference type="InterPro" id="IPR002550">
    <property type="entry name" value="CNNM"/>
</dbReference>
<keyword evidence="2" id="KW-1003">Cell membrane</keyword>
<comment type="subcellular location">
    <subcellularLocation>
        <location evidence="1">Cell membrane</location>
        <topology evidence="1">Multi-pass membrane protein</topology>
    </subcellularLocation>
</comment>
<evidence type="ECO:0000313" key="10">
    <source>
        <dbReference type="Proteomes" id="UP000326711"/>
    </source>
</evidence>
<dbReference type="PROSITE" id="PS51846">
    <property type="entry name" value="CNNM"/>
    <property type="match status" value="1"/>
</dbReference>
<dbReference type="InterPro" id="IPR046342">
    <property type="entry name" value="CBS_dom_sf"/>
</dbReference>
<accession>A0A5J6Z8T0</accession>
<dbReference type="OrthoDB" id="110231at2"/>
<dbReference type="InterPro" id="IPR051676">
    <property type="entry name" value="UPF0053_domain"/>
</dbReference>
<gene>
    <name evidence="9" type="ORF">CUROG_10170</name>
</gene>
<dbReference type="RefSeq" id="WP_151903611.1">
    <property type="nucleotide sequence ID" value="NZ_CP045032.1"/>
</dbReference>
<reference evidence="10" key="1">
    <citation type="submission" date="2019-10" db="EMBL/GenBank/DDBJ databases">
        <title>Complete genome sequence of Corynebacterium urogenitalis DSM 108747, isolated from the genital tract of a cow.</title>
        <authorList>
            <person name="Ruckert C."/>
            <person name="Ballas P."/>
            <person name="Wagener K."/>
            <person name="Drillich M."/>
            <person name="Kaempfer P."/>
            <person name="Busse H.-J."/>
            <person name="Ehling-Schulz M."/>
        </authorList>
    </citation>
    <scope>NUCLEOTIDE SEQUENCE [LARGE SCALE GENOMIC DNA]</scope>
    <source>
        <strain evidence="10">LMM 1652</strain>
    </source>
</reference>
<sequence length="398" mass="41602">MNGIVVTLATSALIVASAFFVIVEFSLLAARRNRLEQEAGESRSARAALRSLNELTVMLAGAQLGITVCTFALGAVTKPAVDHALGPQLQEWGIPAAIAGTVSFVFSLVFVTFLHLVVGEMAPKSWAIAHPERSAKLVSMPARGFIMLVKPLLQFVNVMANKLVKATGVEPVDRAAVGGRDIDTIRALVEQSANAGALAPEFETQISGVAELQHMTVAEIAGAARPQATVSEGATAGEVRAVSQKTGYKRILVAGAAGDVSGSDRVGAVRVAGAADVTGASDAAGGGNPVASSSGGNRTPAAPMGIVHVRDVLLADAEEQIGPHVREVMTITESTPVYEAFARMRERSEHIAVVIDENGAYSGVLSIKSILTKLLPVVEKRIPEESEQYRSPAVDREN</sequence>
<keyword evidence="4 6" id="KW-1133">Transmembrane helix</keyword>
<dbReference type="PANTHER" id="PTHR43099">
    <property type="entry name" value="UPF0053 PROTEIN YRKA"/>
    <property type="match status" value="1"/>
</dbReference>
<dbReference type="AlphaFoldDB" id="A0A5J6Z8T0"/>
<dbReference type="KEGG" id="cuo:CUROG_10170"/>
<feature type="region of interest" description="Disordered" evidence="5">
    <location>
        <begin position="280"/>
        <end position="299"/>
    </location>
</feature>
<dbReference type="SUPFAM" id="SSF54631">
    <property type="entry name" value="CBS-domain pair"/>
    <property type="match status" value="1"/>
</dbReference>
<protein>
    <recommendedName>
        <fullName evidence="11">HlyC/CorC family transporter</fullName>
    </recommendedName>
</protein>
<evidence type="ECO:0000256" key="2">
    <source>
        <dbReference type="ARBA" id="ARBA00022475"/>
    </source>
</evidence>
<organism evidence="9 10">
    <name type="scientific">Corynebacterium urogenitale</name>
    <dbReference type="NCBI Taxonomy" id="2487892"/>
    <lineage>
        <taxon>Bacteria</taxon>
        <taxon>Bacillati</taxon>
        <taxon>Actinomycetota</taxon>
        <taxon>Actinomycetes</taxon>
        <taxon>Mycobacteriales</taxon>
        <taxon>Corynebacteriaceae</taxon>
        <taxon>Corynebacterium</taxon>
    </lineage>
</organism>
<evidence type="ECO:0000256" key="5">
    <source>
        <dbReference type="SAM" id="MobiDB-lite"/>
    </source>
</evidence>
<feature type="transmembrane region" description="Helical" evidence="6">
    <location>
        <begin position="6"/>
        <end position="30"/>
    </location>
</feature>
<dbReference type="Gene3D" id="3.10.580.10">
    <property type="entry name" value="CBS-domain"/>
    <property type="match status" value="1"/>
</dbReference>
<evidence type="ECO:0000259" key="8">
    <source>
        <dbReference type="PROSITE" id="PS51846"/>
    </source>
</evidence>
<dbReference type="Proteomes" id="UP000326711">
    <property type="component" value="Chromosome"/>
</dbReference>
<evidence type="ECO:0000259" key="7">
    <source>
        <dbReference type="PROSITE" id="PS51371"/>
    </source>
</evidence>
<feature type="transmembrane region" description="Helical" evidence="6">
    <location>
        <begin position="51"/>
        <end position="76"/>
    </location>
</feature>
<keyword evidence="4 6" id="KW-0472">Membrane</keyword>
<dbReference type="PROSITE" id="PS51371">
    <property type="entry name" value="CBS"/>
    <property type="match status" value="1"/>
</dbReference>
<keyword evidence="3" id="KW-0129">CBS domain</keyword>
<proteinExistence type="predicted"/>
<name>A0A5J6Z8T0_9CORY</name>
<evidence type="ECO:0000256" key="4">
    <source>
        <dbReference type="PROSITE-ProRule" id="PRU01193"/>
    </source>
</evidence>
<evidence type="ECO:0000313" key="9">
    <source>
        <dbReference type="EMBL" id="QFQ03366.1"/>
    </source>
</evidence>
<feature type="domain" description="CBS" evidence="7">
    <location>
        <begin position="324"/>
        <end position="384"/>
    </location>
</feature>
<keyword evidence="10" id="KW-1185">Reference proteome</keyword>
<dbReference type="InterPro" id="IPR000644">
    <property type="entry name" value="CBS_dom"/>
</dbReference>
<dbReference type="PANTHER" id="PTHR43099:SF5">
    <property type="entry name" value="HLYC_CORC FAMILY TRANSPORTER"/>
    <property type="match status" value="1"/>
</dbReference>
<dbReference type="EMBL" id="CP045032">
    <property type="protein sequence ID" value="QFQ03366.1"/>
    <property type="molecule type" value="Genomic_DNA"/>
</dbReference>
<evidence type="ECO:0008006" key="11">
    <source>
        <dbReference type="Google" id="ProtNLM"/>
    </source>
</evidence>
<feature type="domain" description="CNNM transmembrane" evidence="8">
    <location>
        <begin position="1"/>
        <end position="202"/>
    </location>
</feature>
<keyword evidence="4 6" id="KW-0812">Transmembrane</keyword>
<evidence type="ECO:0000256" key="6">
    <source>
        <dbReference type="SAM" id="Phobius"/>
    </source>
</evidence>
<evidence type="ECO:0000256" key="1">
    <source>
        <dbReference type="ARBA" id="ARBA00004651"/>
    </source>
</evidence>